<keyword evidence="3" id="KW-0649">Protein kinase inhibitor</keyword>
<sequence length="601" mass="63922">MNRTKFAGTQSLLCLALLSALAAPVFAQDEKTETRQNEANILRPSKVDATPERIASLKAADGLEVKPFATGLKNARILVVAPDGTVYVSRREQGDVLMLRDANGDGMADGEPTVVATRPSVHGLALHEGKLYMATVKEIFVAPINADGTLGEETMLVGDLPDGGQHPNRTLAFGPDGMLYVSVGSTCNACTETNPENATLLRMSPDGKMRTIFASGLRNTIGFGWHPQTGELWGADHGIDLLGDEQQPEEFNRVEKGNQYGWPHVYGKGELNPQSAPPPGGITREQWAAISTPMALGYTAHAAPMQMAFHPGGGAVPPDYANDAFIAMRGSWNRAKPSGYELVRVHFANGKPQKMEPVLTGFLVDGGQHQFGRPVGVAVAKDGALLVGDDVNGVIYRLASRDGSGAAKPLSPPPGPMKTQANQGVGVPIAMQRKETAAKGALTVEAPTIPADGPIPAKHSEYKDGVSPALSWTSVPGAKSYAIIMEDPDAKPITPFVHWVAWNIPGEVTSLPEGLQEQMRLTKPEGMMQGKTSRGSVGYYGPRPPVGDPPHHYHFQILALDTVLDLPPGADRDQVLAAAKGHVIAKGERVGTYQQTVAPLK</sequence>
<dbReference type="PANTHER" id="PTHR19328:SF53">
    <property type="entry name" value="MEMBRANE PROTEIN"/>
    <property type="match status" value="1"/>
</dbReference>
<gene>
    <name evidence="3" type="ORF">LA521A_04000</name>
</gene>
<dbReference type="GO" id="GO:0004860">
    <property type="term" value="F:protein kinase inhibitor activity"/>
    <property type="evidence" value="ECO:0007669"/>
    <property type="project" value="UniProtKB-KW"/>
</dbReference>
<dbReference type="Pfam" id="PF22807">
    <property type="entry name" value="TrAA12"/>
    <property type="match status" value="1"/>
</dbReference>
<dbReference type="InterPro" id="IPR005247">
    <property type="entry name" value="YbhB_YbcL/LppC-like"/>
</dbReference>
<dbReference type="RefSeq" id="WP_281780721.1">
    <property type="nucleotide sequence ID" value="NZ_AP027041.1"/>
</dbReference>
<dbReference type="PANTHER" id="PTHR19328">
    <property type="entry name" value="HEDGEHOG-INTERACTING PROTEIN"/>
    <property type="match status" value="1"/>
</dbReference>
<keyword evidence="4" id="KW-1185">Reference proteome</keyword>
<evidence type="ECO:0000313" key="3">
    <source>
        <dbReference type="EMBL" id="BDU15199.1"/>
    </source>
</evidence>
<dbReference type="NCBIfam" id="TIGR00481">
    <property type="entry name" value="YbhB/YbcL family Raf kinase inhibitor-like protein"/>
    <property type="match status" value="1"/>
</dbReference>
<evidence type="ECO:0000313" key="4">
    <source>
        <dbReference type="Proteomes" id="UP001317822"/>
    </source>
</evidence>
<dbReference type="EMBL" id="AP027041">
    <property type="protein sequence ID" value="BDU15199.1"/>
    <property type="molecule type" value="Genomic_DNA"/>
</dbReference>
<dbReference type="SUPFAM" id="SSF50952">
    <property type="entry name" value="Soluble quinoprotein glucose dehydrogenase"/>
    <property type="match status" value="1"/>
</dbReference>
<feature type="signal peptide" evidence="1">
    <location>
        <begin position="1"/>
        <end position="27"/>
    </location>
</feature>
<name>A0ABM8D9I4_9GAMM</name>
<dbReference type="Gene3D" id="3.90.280.10">
    <property type="entry name" value="PEBP-like"/>
    <property type="match status" value="1"/>
</dbReference>
<feature type="domain" description="Pyrroloquinoline quinone-dependent pyranose dehydrogenase beta-propeller" evidence="2">
    <location>
        <begin position="58"/>
        <end position="398"/>
    </location>
</feature>
<proteinExistence type="predicted"/>
<evidence type="ECO:0000256" key="1">
    <source>
        <dbReference type="SAM" id="SignalP"/>
    </source>
</evidence>
<feature type="chain" id="PRO_5046652041" evidence="1">
    <location>
        <begin position="28"/>
        <end position="601"/>
    </location>
</feature>
<dbReference type="InterPro" id="IPR054539">
    <property type="entry name" value="Beta-prop_PDH"/>
</dbReference>
<dbReference type="SUPFAM" id="SSF49777">
    <property type="entry name" value="PEBP-like"/>
    <property type="match status" value="1"/>
</dbReference>
<dbReference type="Gene3D" id="2.120.10.30">
    <property type="entry name" value="TolB, C-terminal domain"/>
    <property type="match status" value="1"/>
</dbReference>
<dbReference type="InterPro" id="IPR008914">
    <property type="entry name" value="PEBP"/>
</dbReference>
<dbReference type="Pfam" id="PF01161">
    <property type="entry name" value="PBP"/>
    <property type="match status" value="1"/>
</dbReference>
<dbReference type="InterPro" id="IPR036610">
    <property type="entry name" value="PEBP-like_sf"/>
</dbReference>
<organism evidence="3 4">
    <name type="scientific">Lysobacter auxotrophicus</name>
    <dbReference type="NCBI Taxonomy" id="2992573"/>
    <lineage>
        <taxon>Bacteria</taxon>
        <taxon>Pseudomonadati</taxon>
        <taxon>Pseudomonadota</taxon>
        <taxon>Gammaproteobacteria</taxon>
        <taxon>Lysobacterales</taxon>
        <taxon>Lysobacteraceae</taxon>
        <taxon>Lysobacter</taxon>
    </lineage>
</organism>
<reference evidence="3 4" key="1">
    <citation type="journal article" date="2023" name="Int. J. Syst. Evol. Microbiol.">
        <title>Physiological and genomic analyses of cobalamin (vitamin B12)-auxotrophy of Lysobacter auxotrophicus sp. nov., a methionine-auxotrophic chitinolytic bacterium isolated from chitin-treated soil.</title>
        <authorList>
            <person name="Saito A."/>
            <person name="Dohra H."/>
            <person name="Hamada M."/>
            <person name="Moriuchi R."/>
            <person name="Kotsuchibashi Y."/>
            <person name="Mori K."/>
        </authorList>
    </citation>
    <scope>NUCLEOTIDE SEQUENCE [LARGE SCALE GENOMIC DNA]</scope>
    <source>
        <strain evidence="3 4">5-21a</strain>
    </source>
</reference>
<keyword evidence="1" id="KW-0732">Signal</keyword>
<dbReference type="CDD" id="cd00865">
    <property type="entry name" value="PEBP_bact_arch"/>
    <property type="match status" value="1"/>
</dbReference>
<dbReference type="InterPro" id="IPR011041">
    <property type="entry name" value="Quinoprot_gluc/sorb_DH_b-prop"/>
</dbReference>
<dbReference type="Proteomes" id="UP001317822">
    <property type="component" value="Chromosome"/>
</dbReference>
<protein>
    <submittedName>
        <fullName evidence="3">YbhB/YbcL family Raf kinase inhibitor-like protein</fullName>
    </submittedName>
</protein>
<dbReference type="InterPro" id="IPR011042">
    <property type="entry name" value="6-blade_b-propeller_TolB-like"/>
</dbReference>
<evidence type="ECO:0000259" key="2">
    <source>
        <dbReference type="Pfam" id="PF22807"/>
    </source>
</evidence>
<accession>A0ABM8D9I4</accession>